<keyword evidence="5 6" id="KW-0472">Membrane</keyword>
<feature type="transmembrane region" description="Helical" evidence="6">
    <location>
        <begin position="188"/>
        <end position="209"/>
    </location>
</feature>
<evidence type="ECO:0000256" key="2">
    <source>
        <dbReference type="ARBA" id="ARBA00022448"/>
    </source>
</evidence>
<accession>A0A1I4M3Y4</accession>
<evidence type="ECO:0000256" key="3">
    <source>
        <dbReference type="ARBA" id="ARBA00022692"/>
    </source>
</evidence>
<dbReference type="Pfam" id="PF07690">
    <property type="entry name" value="MFS_1"/>
    <property type="match status" value="1"/>
</dbReference>
<keyword evidence="4 6" id="KW-1133">Transmembrane helix</keyword>
<evidence type="ECO:0000313" key="9">
    <source>
        <dbReference type="Proteomes" id="UP000199520"/>
    </source>
</evidence>
<proteinExistence type="predicted"/>
<dbReference type="PANTHER" id="PTHR23508:SF10">
    <property type="entry name" value="CARBOXYLIC ACID TRANSPORTER PROTEIN HOMOLOG"/>
    <property type="match status" value="1"/>
</dbReference>
<feature type="transmembrane region" description="Helical" evidence="6">
    <location>
        <begin position="419"/>
        <end position="439"/>
    </location>
</feature>
<dbReference type="InterPro" id="IPR005829">
    <property type="entry name" value="Sugar_transporter_CS"/>
</dbReference>
<dbReference type="Proteomes" id="UP000199520">
    <property type="component" value="Unassembled WGS sequence"/>
</dbReference>
<dbReference type="SUPFAM" id="SSF103473">
    <property type="entry name" value="MFS general substrate transporter"/>
    <property type="match status" value="1"/>
</dbReference>
<dbReference type="EMBL" id="FOTS01000029">
    <property type="protein sequence ID" value="SFL97755.1"/>
    <property type="molecule type" value="Genomic_DNA"/>
</dbReference>
<evidence type="ECO:0000256" key="6">
    <source>
        <dbReference type="SAM" id="Phobius"/>
    </source>
</evidence>
<comment type="subcellular location">
    <subcellularLocation>
        <location evidence="1">Cell membrane</location>
        <topology evidence="1">Multi-pass membrane protein</topology>
    </subcellularLocation>
</comment>
<dbReference type="InterPro" id="IPR020846">
    <property type="entry name" value="MFS_dom"/>
</dbReference>
<feature type="transmembrane region" description="Helical" evidence="6">
    <location>
        <begin position="250"/>
        <end position="272"/>
    </location>
</feature>
<dbReference type="PROSITE" id="PS50850">
    <property type="entry name" value="MFS"/>
    <property type="match status" value="1"/>
</dbReference>
<dbReference type="GO" id="GO:0046943">
    <property type="term" value="F:carboxylic acid transmembrane transporter activity"/>
    <property type="evidence" value="ECO:0007669"/>
    <property type="project" value="TreeGrafter"/>
</dbReference>
<feature type="domain" description="Major facilitator superfamily (MFS) profile" evidence="7">
    <location>
        <begin position="97"/>
        <end position="510"/>
    </location>
</feature>
<keyword evidence="3 6" id="KW-0812">Transmembrane</keyword>
<dbReference type="PANTHER" id="PTHR23508">
    <property type="entry name" value="CARBOXYLIC ACID TRANSPORTER PROTEIN HOMOLOG"/>
    <property type="match status" value="1"/>
</dbReference>
<dbReference type="Gene3D" id="1.20.1250.20">
    <property type="entry name" value="MFS general substrate transporter like domains"/>
    <property type="match status" value="1"/>
</dbReference>
<reference evidence="9" key="1">
    <citation type="submission" date="2016-10" db="EMBL/GenBank/DDBJ databases">
        <authorList>
            <person name="Varghese N."/>
            <person name="Submissions S."/>
        </authorList>
    </citation>
    <scope>NUCLEOTIDE SEQUENCE [LARGE SCALE GENOMIC DNA]</scope>
    <source>
        <strain evidence="9">DSM 13327</strain>
    </source>
</reference>
<dbReference type="InterPro" id="IPR011701">
    <property type="entry name" value="MFS"/>
</dbReference>
<gene>
    <name evidence="8" type="ORF">SAMN04490355_102940</name>
</gene>
<feature type="transmembrane region" description="Helical" evidence="6">
    <location>
        <begin position="221"/>
        <end position="244"/>
    </location>
</feature>
<protein>
    <submittedName>
        <fullName evidence="8">MFS transporter, putative metabolite:H+ symporter</fullName>
    </submittedName>
</protein>
<dbReference type="InterPro" id="IPR036259">
    <property type="entry name" value="MFS_trans_sf"/>
</dbReference>
<evidence type="ECO:0000313" key="8">
    <source>
        <dbReference type="EMBL" id="SFL97755.1"/>
    </source>
</evidence>
<feature type="transmembrane region" description="Helical" evidence="6">
    <location>
        <begin position="395"/>
        <end position="413"/>
    </location>
</feature>
<dbReference type="CDD" id="cd17316">
    <property type="entry name" value="MFS_SV2_like"/>
    <property type="match status" value="1"/>
</dbReference>
<feature type="transmembrane region" description="Helical" evidence="6">
    <location>
        <begin position="367"/>
        <end position="388"/>
    </location>
</feature>
<feature type="transmembrane region" description="Helical" evidence="6">
    <location>
        <begin position="474"/>
        <end position="507"/>
    </location>
</feature>
<evidence type="ECO:0000256" key="4">
    <source>
        <dbReference type="ARBA" id="ARBA00022989"/>
    </source>
</evidence>
<dbReference type="AlphaFoldDB" id="A0A1I4M3Y4"/>
<name>A0A1I4M3Y4_9FIRM</name>
<dbReference type="PROSITE" id="PS00216">
    <property type="entry name" value="SUGAR_TRANSPORT_1"/>
    <property type="match status" value="1"/>
</dbReference>
<sequence length="524" mass="57636">MRRQFTGLNCLSCSVLQRRHDFVTSELQGESLNPAVCTKLIVSYAFFDEKIYVVICRAKRKFIGEGEYIYMSAIGNEMKIKNNYFDGLEVTKKQICLFIVVIASYFFENLDNNSFNFCAPAIMASMNIGTAGLAQITSAYYLGNTFGAIFGGIISDIIGRRKTLLISTFLFTTGTIVDAATTDFTTFLVARALTGFGILCMMVVTITYMAEMSPKESRGKWEGYIGGFGYLAAPAIGFISGAIVPLHPEAWRNVFYIGGIGYILLIVSYFTIKESPRWLMSRGRQAEAEDVVSSLVGMPIDLSDAVIVKKSRSNLAKDVQKMFSPLYLKRTIVLFLILCGGVVSFNSTQPWMTTLLKMNGFSMQDSIFISTIFTFGFPLGQFVAAYFADRGGRKIPIAVFGILYCVVTIPFVLFIKDNVILAAILGLLVIAIGIARNFIIHPYVAESLPTSQRNSVTGILNGASRFASTGAQPLVPILFAAYGTMGVFGFAMGFSILTSIIAIFFGWRTACKSLEELNENISQE</sequence>
<organism evidence="8 9">
    <name type="scientific">Pelosinus propionicus DSM 13327</name>
    <dbReference type="NCBI Taxonomy" id="1123291"/>
    <lineage>
        <taxon>Bacteria</taxon>
        <taxon>Bacillati</taxon>
        <taxon>Bacillota</taxon>
        <taxon>Negativicutes</taxon>
        <taxon>Selenomonadales</taxon>
        <taxon>Sporomusaceae</taxon>
        <taxon>Pelosinus</taxon>
    </lineage>
</organism>
<evidence type="ECO:0000256" key="5">
    <source>
        <dbReference type="ARBA" id="ARBA00023136"/>
    </source>
</evidence>
<dbReference type="GO" id="GO:0005886">
    <property type="term" value="C:plasma membrane"/>
    <property type="evidence" value="ECO:0007669"/>
    <property type="project" value="UniProtKB-SubCell"/>
</dbReference>
<keyword evidence="2" id="KW-0813">Transport</keyword>
<evidence type="ECO:0000259" key="7">
    <source>
        <dbReference type="PROSITE" id="PS50850"/>
    </source>
</evidence>
<evidence type="ECO:0000256" key="1">
    <source>
        <dbReference type="ARBA" id="ARBA00004651"/>
    </source>
</evidence>
<keyword evidence="9" id="KW-1185">Reference proteome</keyword>
<dbReference type="STRING" id="1123291.SAMN04490355_102940"/>
<feature type="transmembrane region" description="Helical" evidence="6">
    <location>
        <begin position="327"/>
        <end position="347"/>
    </location>
</feature>